<protein>
    <submittedName>
        <fullName evidence="7">Predicted protein</fullName>
    </submittedName>
</protein>
<dbReference type="OrthoDB" id="69177at2759"/>
<dbReference type="InterPro" id="IPR006620">
    <property type="entry name" value="Pro_4_hyd_alph"/>
</dbReference>
<dbReference type="InterPro" id="IPR045054">
    <property type="entry name" value="P4HA-like"/>
</dbReference>
<keyword evidence="5" id="KW-0408">Iron</keyword>
<dbReference type="Gene3D" id="2.60.120.620">
    <property type="entry name" value="q2cbj1_9rhob like domain"/>
    <property type="match status" value="1"/>
</dbReference>
<keyword evidence="2" id="KW-0479">Metal-binding</keyword>
<name>D2VP08_NAEGR</name>
<dbReference type="Pfam" id="PF09234">
    <property type="entry name" value="DUF1963"/>
    <property type="match status" value="1"/>
</dbReference>
<keyword evidence="3" id="KW-0223">Dioxygenase</keyword>
<dbReference type="KEGG" id="ngr:NAEGRDRAFT_51124"/>
<dbReference type="GO" id="GO:0005506">
    <property type="term" value="F:iron ion binding"/>
    <property type="evidence" value="ECO:0007669"/>
    <property type="project" value="InterPro"/>
</dbReference>
<keyword evidence="4" id="KW-0560">Oxidoreductase</keyword>
<reference evidence="7 8" key="1">
    <citation type="journal article" date="2010" name="Cell">
        <title>The genome of Naegleria gruberi illuminates early eukaryotic versatility.</title>
        <authorList>
            <person name="Fritz-Laylin L.K."/>
            <person name="Prochnik S.E."/>
            <person name="Ginger M.L."/>
            <person name="Dacks J.B."/>
            <person name="Carpenter M.L."/>
            <person name="Field M.C."/>
            <person name="Kuo A."/>
            <person name="Paredez A."/>
            <person name="Chapman J."/>
            <person name="Pham J."/>
            <person name="Shu S."/>
            <person name="Neupane R."/>
            <person name="Cipriano M."/>
            <person name="Mancuso J."/>
            <person name="Tu H."/>
            <person name="Salamov A."/>
            <person name="Lindquist E."/>
            <person name="Shapiro H."/>
            <person name="Lucas S."/>
            <person name="Grigoriev I.V."/>
            <person name="Cande W.Z."/>
            <person name="Fulton C."/>
            <person name="Rokhsar D.S."/>
            <person name="Dawson S.C."/>
        </authorList>
    </citation>
    <scope>NUCLEOTIDE SEQUENCE [LARGE SCALE GENOMIC DNA]</scope>
    <source>
        <strain evidence="7 8">NEG-M</strain>
    </source>
</reference>
<evidence type="ECO:0000256" key="5">
    <source>
        <dbReference type="ARBA" id="ARBA00023004"/>
    </source>
</evidence>
<dbReference type="GO" id="GO:0004656">
    <property type="term" value="F:procollagen-proline 4-dioxygenase activity"/>
    <property type="evidence" value="ECO:0007669"/>
    <property type="project" value="TreeGrafter"/>
</dbReference>
<evidence type="ECO:0000313" key="7">
    <source>
        <dbReference type="EMBL" id="EFC41516.1"/>
    </source>
</evidence>
<accession>D2VP08</accession>
<dbReference type="SMART" id="SM00702">
    <property type="entry name" value="P4Hc"/>
    <property type="match status" value="1"/>
</dbReference>
<dbReference type="SUPFAM" id="SSF53067">
    <property type="entry name" value="Actin-like ATPase domain"/>
    <property type="match status" value="1"/>
</dbReference>
<evidence type="ECO:0000256" key="4">
    <source>
        <dbReference type="ARBA" id="ARBA00023002"/>
    </source>
</evidence>
<dbReference type="SUPFAM" id="SSF103032">
    <property type="entry name" value="Hypothetical protein YwqG"/>
    <property type="match status" value="1"/>
</dbReference>
<dbReference type="GO" id="GO:0005783">
    <property type="term" value="C:endoplasmic reticulum"/>
    <property type="evidence" value="ECO:0007669"/>
    <property type="project" value="TreeGrafter"/>
</dbReference>
<gene>
    <name evidence="7" type="ORF">NAEGRDRAFT_51124</name>
</gene>
<dbReference type="Proteomes" id="UP000006671">
    <property type="component" value="Unassembled WGS sequence"/>
</dbReference>
<proteinExistence type="predicted"/>
<comment type="cofactor">
    <cofactor evidence="1">
        <name>L-ascorbate</name>
        <dbReference type="ChEBI" id="CHEBI:38290"/>
    </cofactor>
</comment>
<sequence>MNEDVCLLKIIPTAEEVQNEDCIEIGASKFGGCPDLPDSINWPQGIDSNPAKFIAQINLHDLRFYHSPKGVLPQKGWLFFFVGVDNANHSQDMKQVFSFYWNGSRDEMKRRLSSTFETPTRLIFDENSEQVENDYPDSFSFYSNPIQLFGHSLFVTYPITTMLLYASGYVFFLESEIEVRKRKGIQSLINRYERRGTTDYISPTNISILSQEAYDNSGQSNTFLTFDSTALIFKRYSSVYQSRVTDWDTNSFLPPFVKRHEPSRENEQETVKFWRRSEILTPGQVISPPKKLITANFITEDPIKTSVDESLPDTILNKDKCFRISSILAPEECAALRVASLPFYTNIQSEYPKEYRNCERALLKSQKLADLLWERIKPYLNENDFKNVLPYGFDNNGVWKPMEINPCFRFSAYKPDTYFKPHKDAQFVRNDNEKSIFTLLIYLNGVNQGGSTTFLQKIRDQEAEDGSGMTFRVLHDENPEEGSVILFNHDLYHQGSVVRYEKIVLRTEIIFKRVDALSVPRSDYRNTEEYVKVRQLIEESNELEKQGDTKQSLLKYLHALDLQTNMSPSLQWSDLSKKSNVERLPEEIIGIICSFLTSREIARQMIPLSILLNSYSRSPIIWKEKYYQEWHHSSNPEIEYEDNSNLDDLVVYFSDNGMPVECNRNEIIYNENSKEYKDWYAMFISRKYMDLFWSPVLLDPGTSSYRYSLQNSETADKDIMVCGKPHHPHFNLPGFGMYDILAGSRAANIRNSHLISRLPLVDACGRIEDYLNFKTFLFQLYENDLNVKFQTHPLVLAVPFSWTEKDILMVKRIINELGIQLSCLIDSSKLIAYNYSKPNCILLNISASGTACVPIRNYEPLNEMKIFEPFNVSSIPHSMNFWDNIYGALRVVLMVPPTPLEQYETMKEKWEGITYGTNYGVEVNYNQHVFEAETLLTIGNQLFVNAFKVLRKTIKSLQINSDSIEDVLICGGFSSIHGMKDRLTREIREIYPNLNLEFKSDEMEVIGGAKIICNLAKFKQQLEAFQLDNNKLLNLS</sequence>
<dbReference type="InterPro" id="IPR035948">
    <property type="entry name" value="YwqG-like_sf"/>
</dbReference>
<evidence type="ECO:0000256" key="1">
    <source>
        <dbReference type="ARBA" id="ARBA00001961"/>
    </source>
</evidence>
<dbReference type="GeneID" id="8851194"/>
<dbReference type="PROSITE" id="PS51471">
    <property type="entry name" value="FE2OG_OXY"/>
    <property type="match status" value="1"/>
</dbReference>
<dbReference type="PANTHER" id="PTHR10869:SF236">
    <property type="entry name" value="PROLYL 4-HYDROXYLASE ALPHA SUBUNIT DOMAIN-CONTAINING PROTEIN"/>
    <property type="match status" value="1"/>
</dbReference>
<dbReference type="InterPro" id="IPR005123">
    <property type="entry name" value="Oxoglu/Fe-dep_dioxygenase_dom"/>
</dbReference>
<dbReference type="SUPFAM" id="SSF81383">
    <property type="entry name" value="F-box domain"/>
    <property type="match status" value="1"/>
</dbReference>
<organism evidence="8">
    <name type="scientific">Naegleria gruberi</name>
    <name type="common">Amoeba</name>
    <dbReference type="NCBI Taxonomy" id="5762"/>
    <lineage>
        <taxon>Eukaryota</taxon>
        <taxon>Discoba</taxon>
        <taxon>Heterolobosea</taxon>
        <taxon>Tetramitia</taxon>
        <taxon>Eutetramitia</taxon>
        <taxon>Vahlkampfiidae</taxon>
        <taxon>Naegleria</taxon>
    </lineage>
</organism>
<evidence type="ECO:0000256" key="2">
    <source>
        <dbReference type="ARBA" id="ARBA00022723"/>
    </source>
</evidence>
<evidence type="ECO:0000313" key="8">
    <source>
        <dbReference type="Proteomes" id="UP000006671"/>
    </source>
</evidence>
<dbReference type="GO" id="GO:0031418">
    <property type="term" value="F:L-ascorbic acid binding"/>
    <property type="evidence" value="ECO:0007669"/>
    <property type="project" value="InterPro"/>
</dbReference>
<dbReference type="EMBL" id="GG738885">
    <property type="protein sequence ID" value="EFC41516.1"/>
    <property type="molecule type" value="Genomic_DNA"/>
</dbReference>
<dbReference type="RefSeq" id="XP_002674260.1">
    <property type="nucleotide sequence ID" value="XM_002674214.1"/>
</dbReference>
<dbReference type="Pfam" id="PF13640">
    <property type="entry name" value="2OG-FeII_Oxy_3"/>
    <property type="match status" value="1"/>
</dbReference>
<keyword evidence="8" id="KW-1185">Reference proteome</keyword>
<dbReference type="InterPro" id="IPR044862">
    <property type="entry name" value="Pro_4_hyd_alph_FE2OG_OXY"/>
</dbReference>
<dbReference type="PANTHER" id="PTHR10869">
    <property type="entry name" value="PROLYL 4-HYDROXYLASE ALPHA SUBUNIT"/>
    <property type="match status" value="1"/>
</dbReference>
<evidence type="ECO:0000256" key="3">
    <source>
        <dbReference type="ARBA" id="ARBA00022964"/>
    </source>
</evidence>
<dbReference type="Gene3D" id="2.30.320.10">
    <property type="entry name" value="YwqG-like"/>
    <property type="match status" value="1"/>
</dbReference>
<dbReference type="InterPro" id="IPR043129">
    <property type="entry name" value="ATPase_NBD"/>
</dbReference>
<dbReference type="InterPro" id="IPR015315">
    <property type="entry name" value="DUF1963"/>
</dbReference>
<dbReference type="Gene3D" id="3.30.420.40">
    <property type="match status" value="2"/>
</dbReference>
<feature type="domain" description="Fe2OG dioxygenase" evidence="6">
    <location>
        <begin position="403"/>
        <end position="514"/>
    </location>
</feature>
<dbReference type="VEuPathDB" id="AmoebaDB:NAEGRDRAFT_51124"/>
<dbReference type="InParanoid" id="D2VP08"/>
<dbReference type="Gene3D" id="3.90.640.10">
    <property type="entry name" value="Actin, Chain A, domain 4"/>
    <property type="match status" value="1"/>
</dbReference>
<dbReference type="AlphaFoldDB" id="D2VP08"/>
<evidence type="ECO:0000259" key="6">
    <source>
        <dbReference type="PROSITE" id="PS51471"/>
    </source>
</evidence>
<dbReference type="InterPro" id="IPR036047">
    <property type="entry name" value="F-box-like_dom_sf"/>
</dbReference>